<evidence type="ECO:0000256" key="4">
    <source>
        <dbReference type="ARBA" id="ARBA00022946"/>
    </source>
</evidence>
<name>A0AAW0Z367_9TREE</name>
<protein>
    <recommendedName>
        <fullName evidence="9">Deacetylase sirtuin-type domain-containing protein</fullName>
    </recommendedName>
</protein>
<dbReference type="GO" id="GO:0005739">
    <property type="term" value="C:mitochondrion"/>
    <property type="evidence" value="ECO:0007669"/>
    <property type="project" value="UniProtKB-SubCell"/>
</dbReference>
<dbReference type="InterPro" id="IPR026591">
    <property type="entry name" value="Sirtuin_cat_small_dom_sf"/>
</dbReference>
<evidence type="ECO:0000313" key="11">
    <source>
        <dbReference type="Proteomes" id="UP001388673"/>
    </source>
</evidence>
<dbReference type="InterPro" id="IPR003000">
    <property type="entry name" value="Sirtuin"/>
</dbReference>
<dbReference type="PROSITE" id="PS50305">
    <property type="entry name" value="SIRTUIN"/>
    <property type="match status" value="1"/>
</dbReference>
<reference evidence="10 11" key="1">
    <citation type="journal article" date="2024" name="bioRxiv">
        <title>Comparative genomics of Cryptococcus and Kwoniella reveals pathogenesis evolution and contrasting karyotype dynamics via intercentromeric recombination or chromosome fusion.</title>
        <authorList>
            <person name="Coelho M.A."/>
            <person name="David-Palma M."/>
            <person name="Shea T."/>
            <person name="Bowers K."/>
            <person name="McGinley-Smith S."/>
            <person name="Mohammad A.W."/>
            <person name="Gnirke A."/>
            <person name="Yurkov A.M."/>
            <person name="Nowrousian M."/>
            <person name="Sun S."/>
            <person name="Cuomo C.A."/>
            <person name="Heitman J."/>
        </authorList>
    </citation>
    <scope>NUCLEOTIDE SEQUENCE [LARGE SCALE GENOMIC DNA]</scope>
    <source>
        <strain evidence="10 11">CBS 13917</strain>
    </source>
</reference>
<keyword evidence="3" id="KW-0808">Transferase</keyword>
<dbReference type="Proteomes" id="UP001388673">
    <property type="component" value="Unassembled WGS sequence"/>
</dbReference>
<organism evidence="10 11">
    <name type="scientific">Kwoniella newhampshirensis</name>
    <dbReference type="NCBI Taxonomy" id="1651941"/>
    <lineage>
        <taxon>Eukaryota</taxon>
        <taxon>Fungi</taxon>
        <taxon>Dikarya</taxon>
        <taxon>Basidiomycota</taxon>
        <taxon>Agaricomycotina</taxon>
        <taxon>Tremellomycetes</taxon>
        <taxon>Tremellales</taxon>
        <taxon>Cryptococcaceae</taxon>
        <taxon>Kwoniella</taxon>
    </lineage>
</organism>
<comment type="similarity">
    <text evidence="2">Belongs to the sirtuin family. Class I subfamily.</text>
</comment>
<accession>A0AAW0Z367</accession>
<proteinExistence type="inferred from homology"/>
<dbReference type="KEGG" id="kne:92178972"/>
<dbReference type="Gene3D" id="3.40.50.1220">
    <property type="entry name" value="TPP-binding domain"/>
    <property type="match status" value="1"/>
</dbReference>
<evidence type="ECO:0000256" key="8">
    <source>
        <dbReference type="SAM" id="MobiDB-lite"/>
    </source>
</evidence>
<keyword evidence="11" id="KW-1185">Reference proteome</keyword>
<keyword evidence="6" id="KW-0496">Mitochondrion</keyword>
<dbReference type="GO" id="GO:0070403">
    <property type="term" value="F:NAD+ binding"/>
    <property type="evidence" value="ECO:0007669"/>
    <property type="project" value="InterPro"/>
</dbReference>
<dbReference type="InterPro" id="IPR050134">
    <property type="entry name" value="NAD-dep_sirtuin_deacylases"/>
</dbReference>
<evidence type="ECO:0000256" key="2">
    <source>
        <dbReference type="ARBA" id="ARBA00006924"/>
    </source>
</evidence>
<dbReference type="GO" id="GO:0005634">
    <property type="term" value="C:nucleus"/>
    <property type="evidence" value="ECO:0007669"/>
    <property type="project" value="TreeGrafter"/>
</dbReference>
<comment type="caution">
    <text evidence="10">The sequence shown here is derived from an EMBL/GenBank/DDBJ whole genome shotgun (WGS) entry which is preliminary data.</text>
</comment>
<comment type="caution">
    <text evidence="7">Lacks conserved residue(s) required for the propagation of feature annotation.</text>
</comment>
<feature type="region of interest" description="Disordered" evidence="8">
    <location>
        <begin position="341"/>
        <end position="486"/>
    </location>
</feature>
<dbReference type="InterPro" id="IPR029035">
    <property type="entry name" value="DHS-like_NAD/FAD-binding_dom"/>
</dbReference>
<evidence type="ECO:0000256" key="5">
    <source>
        <dbReference type="ARBA" id="ARBA00023027"/>
    </source>
</evidence>
<dbReference type="AlphaFoldDB" id="A0AAW0Z367"/>
<evidence type="ECO:0000256" key="6">
    <source>
        <dbReference type="ARBA" id="ARBA00023128"/>
    </source>
</evidence>
<dbReference type="Gene3D" id="3.30.1600.10">
    <property type="entry name" value="SIR2/SIRT2 'Small Domain"/>
    <property type="match status" value="1"/>
</dbReference>
<dbReference type="Pfam" id="PF02146">
    <property type="entry name" value="SIR2"/>
    <property type="match status" value="1"/>
</dbReference>
<evidence type="ECO:0000259" key="9">
    <source>
        <dbReference type="PROSITE" id="PS50305"/>
    </source>
</evidence>
<keyword evidence="5" id="KW-0520">NAD</keyword>
<dbReference type="GO" id="GO:0017136">
    <property type="term" value="F:histone deacetylase activity, NAD-dependent"/>
    <property type="evidence" value="ECO:0007669"/>
    <property type="project" value="TreeGrafter"/>
</dbReference>
<keyword evidence="4" id="KW-0809">Transit peptide</keyword>
<feature type="domain" description="Deacetylase sirtuin-type" evidence="9">
    <location>
        <begin position="19"/>
        <end position="336"/>
    </location>
</feature>
<evidence type="ECO:0000256" key="3">
    <source>
        <dbReference type="ARBA" id="ARBA00022679"/>
    </source>
</evidence>
<comment type="subcellular location">
    <subcellularLocation>
        <location evidence="1">Mitochondrion</location>
    </subcellularLocation>
</comment>
<evidence type="ECO:0000256" key="1">
    <source>
        <dbReference type="ARBA" id="ARBA00004173"/>
    </source>
</evidence>
<dbReference type="SUPFAM" id="SSF52467">
    <property type="entry name" value="DHS-like NAD/FAD-binding domain"/>
    <property type="match status" value="1"/>
</dbReference>
<dbReference type="GeneID" id="92178972"/>
<gene>
    <name evidence="10" type="ORF">IAR55_001713</name>
</gene>
<dbReference type="PANTHER" id="PTHR11085:SF8">
    <property type="entry name" value="NAD-DEPENDENT HISTONE DEACETYLASE HST3"/>
    <property type="match status" value="1"/>
</dbReference>
<dbReference type="PANTHER" id="PTHR11085">
    <property type="entry name" value="NAD-DEPENDENT PROTEIN DEACYLASE SIRTUIN-5, MITOCHONDRIAL-RELATED"/>
    <property type="match status" value="1"/>
</dbReference>
<dbReference type="EMBL" id="JBCAWK010000003">
    <property type="protein sequence ID" value="KAK8864464.1"/>
    <property type="molecule type" value="Genomic_DNA"/>
</dbReference>
<dbReference type="RefSeq" id="XP_066804760.1">
    <property type="nucleotide sequence ID" value="XM_066944837.1"/>
</dbReference>
<evidence type="ECO:0000256" key="7">
    <source>
        <dbReference type="PROSITE-ProRule" id="PRU00236"/>
    </source>
</evidence>
<feature type="region of interest" description="Disordered" evidence="8">
    <location>
        <begin position="509"/>
        <end position="558"/>
    </location>
</feature>
<sequence>MPITHLPLAHLLSSTDPRDFSARRQLADVSAAIAKSKKVVIVSGAGISCSSGIPDFRSEDGLYSLVKAKYPASFFTGRDLFSAGTFSNPQTTSIFYTFIAELFLSCAAAQPTRTHHFIRKLEQKGKLLRSYTQNVDGLERRMGIESGGRGKGLKKKDTKNVELHGDLGRVRCVLCMKDYEAKHEWIEIFREGDAPECPSCLDRCESRLSRSARATPVGTLRPAIVLYDEPHPLGDDIGQLTTYDLSRQPDVLLIMGTSLKVHGLKRLVKEFAKSVHGGARSGLVVFVNATAPSKAWEGVIDVHVQGETDKWVEKVEEEWRRIKPGDWEVQTRLDGEMVQVVNSGRLPSKGQGKAKALSSSDKEDRFPVQLPTPRPTASPRSPVKHNTPPSPLPTPKGNAKQDHIQRPSPAVAPPTPLSPSKRRSNIQDSPSKKSKAYDIEPPKTGLPATPGRGNLFASPDKVPLAADSDDRKDEEDEKEWELFESPMMERTQLDALDKRRTVGRVGRVGKAKVKAAGKENVPETGSASLKGTVSKVKKARSVAVSGSSPKVRRTRTRAVLNPTAAVAASVKA</sequence>
<evidence type="ECO:0000313" key="10">
    <source>
        <dbReference type="EMBL" id="KAK8864464.1"/>
    </source>
</evidence>
<dbReference type="InterPro" id="IPR026590">
    <property type="entry name" value="Ssirtuin_cat_dom"/>
</dbReference>